<name>A0A4P1K2Q1_9CAUL</name>
<organism evidence="1 2">
    <name type="scientific">Brevundimonas vancanneytii</name>
    <dbReference type="NCBI Taxonomy" id="1325724"/>
    <lineage>
        <taxon>Bacteria</taxon>
        <taxon>Pseudomonadati</taxon>
        <taxon>Pseudomonadota</taxon>
        <taxon>Alphaproteobacteria</taxon>
        <taxon>Caulobacterales</taxon>
        <taxon>Caulobacteraceae</taxon>
        <taxon>Brevundimonas</taxon>
    </lineage>
</organism>
<dbReference type="RefSeq" id="WP_138141237.1">
    <property type="nucleotide sequence ID" value="NZ_LR588407.1"/>
</dbReference>
<sequence>MSVPVTLPKEMALQYQDGAGQWVTAARCDAGSVLRTRRLALPPGRQVAARRWRIVRLHADPAAPVDLGAAVMRLTRLEVRRETAELSPFRRWAFDFDTGEQRYGLVATDGNVEVYQRGVRVASIASPYTADRVPDVKRAQMLDTLLTFHPDVPPYRFARQGSHSEWDSRPQAFENIPRFDYDGTRMGGVSEVQQLSFADFTAGETFNLTLEGQTTNAIAYNTSMSVLAASVASAMNALDNVGANGVSVSSPSDKVLRIAYQGRNRNEDVGEIVAQVLISEKGIVRTATVTQGKEGGEPVISDTRGWPSAGVFFDSRLWLAAPRSRPQTIMASRSGFFFDLNIKGAEADKAISVDLATDQSTRILSLFAGRHLQVFSQSAEFFCASQPITPPPAFPRTSSVGLAPATPLLEMEGGTLFIQAGGDTVSHYAYDDGAQSYVVTPLSSYAPHLTKGIVAGGFRRHRSTSEPNLALWIRADGTAAAMTAILSQDVLGFAPWTTDGAFVEAGGELAGELYVGVRRASDGVERHRLEVLADSHMLDASVRIDGPATEISGLDHLEGRTVALFVDGADEGDAVVEGGRVALPYPAERSAEAGLLFVPRGRLLPMVLEQDPRGGASMKARVGEAALRLGPTANLRLGMTGKKLWPVKLKRRGGVGAQAALLDYGPGEDAFEGWTRVYPIPGFQDDAQIDWEQPRPGPLEIREVVVTVQS</sequence>
<proteinExistence type="predicted"/>
<reference evidence="1 2" key="1">
    <citation type="submission" date="2019-04" db="EMBL/GenBank/DDBJ databases">
        <authorList>
            <consortium name="Pathogen Informatics"/>
        </authorList>
    </citation>
    <scope>NUCLEOTIDE SEQUENCE [LARGE SCALE GENOMIC DNA]</scope>
    <source>
        <strain evidence="1 2">NCTC9239</strain>
    </source>
</reference>
<accession>A0A4P1K2Q1</accession>
<dbReference type="EMBL" id="LR588407">
    <property type="protein sequence ID" value="VTO14071.1"/>
    <property type="molecule type" value="Genomic_DNA"/>
</dbReference>
<protein>
    <submittedName>
        <fullName evidence="1">Uncharacterized protein</fullName>
    </submittedName>
</protein>
<dbReference type="AlphaFoldDB" id="A0A4P1K2Q1"/>
<dbReference type="KEGG" id="bvy:NCTC9239_01269"/>
<dbReference type="Proteomes" id="UP000309952">
    <property type="component" value="Chromosome"/>
</dbReference>
<gene>
    <name evidence="1" type="ORF">NCTC9239_01269</name>
</gene>
<keyword evidence="2" id="KW-1185">Reference proteome</keyword>
<evidence type="ECO:0000313" key="2">
    <source>
        <dbReference type="Proteomes" id="UP000309952"/>
    </source>
</evidence>
<evidence type="ECO:0000313" key="1">
    <source>
        <dbReference type="EMBL" id="VTO14071.1"/>
    </source>
</evidence>